<dbReference type="Proteomes" id="UP000735302">
    <property type="component" value="Unassembled WGS sequence"/>
</dbReference>
<comment type="caution">
    <text evidence="1">The sequence shown here is derived from an EMBL/GenBank/DDBJ whole genome shotgun (WGS) entry which is preliminary data.</text>
</comment>
<evidence type="ECO:0000313" key="1">
    <source>
        <dbReference type="EMBL" id="GFO35546.1"/>
    </source>
</evidence>
<keyword evidence="2" id="KW-1185">Reference proteome</keyword>
<dbReference type="AlphaFoldDB" id="A0AAV4CUG0"/>
<dbReference type="EMBL" id="BLXT01006999">
    <property type="protein sequence ID" value="GFO35546.1"/>
    <property type="molecule type" value="Genomic_DNA"/>
</dbReference>
<gene>
    <name evidence="1" type="ORF">PoB_006205100</name>
</gene>
<proteinExistence type="predicted"/>
<sequence length="118" mass="13650">MRWAVSSKVLMGGCNFLACSLVAACRQRREGRAVWGALVVQWTVAWAWRGLVWWTRDHFPDMRVNSSSRVGLRIIDRLALVFKMLLFLTPFPTCPYFHTPPSLNLKHAFYHYITISPP</sequence>
<name>A0AAV4CUG0_9GAST</name>
<dbReference type="PROSITE" id="PS51257">
    <property type="entry name" value="PROKAR_LIPOPROTEIN"/>
    <property type="match status" value="1"/>
</dbReference>
<reference evidence="1 2" key="1">
    <citation type="journal article" date="2021" name="Elife">
        <title>Chloroplast acquisition without the gene transfer in kleptoplastic sea slugs, Plakobranchus ocellatus.</title>
        <authorList>
            <person name="Maeda T."/>
            <person name="Takahashi S."/>
            <person name="Yoshida T."/>
            <person name="Shimamura S."/>
            <person name="Takaki Y."/>
            <person name="Nagai Y."/>
            <person name="Toyoda A."/>
            <person name="Suzuki Y."/>
            <person name="Arimoto A."/>
            <person name="Ishii H."/>
            <person name="Satoh N."/>
            <person name="Nishiyama T."/>
            <person name="Hasebe M."/>
            <person name="Maruyama T."/>
            <person name="Minagawa J."/>
            <person name="Obokata J."/>
            <person name="Shigenobu S."/>
        </authorList>
    </citation>
    <scope>NUCLEOTIDE SEQUENCE [LARGE SCALE GENOMIC DNA]</scope>
</reference>
<evidence type="ECO:0008006" key="3">
    <source>
        <dbReference type="Google" id="ProtNLM"/>
    </source>
</evidence>
<protein>
    <recommendedName>
        <fullName evidence="3">Secreted protein</fullName>
    </recommendedName>
</protein>
<organism evidence="1 2">
    <name type="scientific">Plakobranchus ocellatus</name>
    <dbReference type="NCBI Taxonomy" id="259542"/>
    <lineage>
        <taxon>Eukaryota</taxon>
        <taxon>Metazoa</taxon>
        <taxon>Spiralia</taxon>
        <taxon>Lophotrochozoa</taxon>
        <taxon>Mollusca</taxon>
        <taxon>Gastropoda</taxon>
        <taxon>Heterobranchia</taxon>
        <taxon>Euthyneura</taxon>
        <taxon>Panpulmonata</taxon>
        <taxon>Sacoglossa</taxon>
        <taxon>Placobranchoidea</taxon>
        <taxon>Plakobranchidae</taxon>
        <taxon>Plakobranchus</taxon>
    </lineage>
</organism>
<evidence type="ECO:0000313" key="2">
    <source>
        <dbReference type="Proteomes" id="UP000735302"/>
    </source>
</evidence>
<accession>A0AAV4CUG0</accession>